<keyword evidence="2" id="KW-0732">Signal</keyword>
<feature type="signal peptide" evidence="2">
    <location>
        <begin position="1"/>
        <end position="21"/>
    </location>
</feature>
<evidence type="ECO:0000256" key="1">
    <source>
        <dbReference type="SAM" id="MobiDB-lite"/>
    </source>
</evidence>
<dbReference type="AlphaFoldDB" id="A0AB39V7P1"/>
<dbReference type="EMBL" id="CP165646">
    <property type="protein sequence ID" value="XDU63761.1"/>
    <property type="molecule type" value="Genomic_DNA"/>
</dbReference>
<proteinExistence type="predicted"/>
<evidence type="ECO:0000256" key="2">
    <source>
        <dbReference type="SAM" id="SignalP"/>
    </source>
</evidence>
<reference evidence="3" key="1">
    <citation type="submission" date="2024-07" db="EMBL/GenBank/DDBJ databases">
        <authorList>
            <person name="Li X.-J."/>
            <person name="Wang X."/>
        </authorList>
    </citation>
    <scope>NUCLEOTIDE SEQUENCE</scope>
    <source>
        <strain evidence="3">HSP-342</strain>
    </source>
</reference>
<sequence>MKNKALLLLLGVFLTSQAAYSEIKNTKAQTPKKIEVKQVQNEETEKSTVEEVSKVQKNYEEVESATPETLTSSPENNEIKAEDIRSAAPARTEKKKKPVKTKRQKAEEKSRKNTEKDLSADEKMRLQLIRMERMLKSLEGK</sequence>
<feature type="compositionally biased region" description="Basic and acidic residues" evidence="1">
    <location>
        <begin position="43"/>
        <end position="60"/>
    </location>
</feature>
<accession>A0AB39V7P1</accession>
<feature type="compositionally biased region" description="Basic and acidic residues" evidence="1">
    <location>
        <begin position="104"/>
        <end position="123"/>
    </location>
</feature>
<feature type="compositionally biased region" description="Basic residues" evidence="1">
    <location>
        <begin position="93"/>
        <end position="103"/>
    </location>
</feature>
<feature type="compositionally biased region" description="Polar residues" evidence="1">
    <location>
        <begin position="66"/>
        <end position="76"/>
    </location>
</feature>
<feature type="region of interest" description="Disordered" evidence="1">
    <location>
        <begin position="37"/>
        <end position="123"/>
    </location>
</feature>
<dbReference type="KEGG" id="lmes:AB8B23_07390"/>
<protein>
    <submittedName>
        <fullName evidence="3">Uncharacterized protein</fullName>
    </submittedName>
</protein>
<gene>
    <name evidence="3" type="ORF">AB8B23_07390</name>
</gene>
<name>A0AB39V7P1_9FUSO</name>
<organism evidence="3">
    <name type="scientific">Leptotrichia mesophila</name>
    <dbReference type="NCBI Taxonomy" id="3239303"/>
    <lineage>
        <taxon>Bacteria</taxon>
        <taxon>Fusobacteriati</taxon>
        <taxon>Fusobacteriota</taxon>
        <taxon>Fusobacteriia</taxon>
        <taxon>Fusobacteriales</taxon>
        <taxon>Leptotrichiaceae</taxon>
        <taxon>Leptotrichia</taxon>
    </lineage>
</organism>
<dbReference type="RefSeq" id="WP_021743858.1">
    <property type="nucleotide sequence ID" value="NZ_CP165646.1"/>
</dbReference>
<evidence type="ECO:0000313" key="3">
    <source>
        <dbReference type="EMBL" id="XDU63761.1"/>
    </source>
</evidence>
<feature type="chain" id="PRO_5044350202" evidence="2">
    <location>
        <begin position="22"/>
        <end position="141"/>
    </location>
</feature>